<dbReference type="Proteomes" id="UP001177769">
    <property type="component" value="Chromosome"/>
</dbReference>
<reference evidence="2" key="1">
    <citation type="submission" date="2023-01" db="EMBL/GenBank/DDBJ databases">
        <title>Whole genome sequence of Paucibacter sp. S2-9 isolated from pond sediment.</title>
        <authorList>
            <person name="Jung J.Y."/>
        </authorList>
    </citation>
    <scope>NUCLEOTIDE SEQUENCE</scope>
    <source>
        <strain evidence="2">S2-9</strain>
    </source>
</reference>
<proteinExistence type="predicted"/>
<keyword evidence="3" id="KW-1185">Reference proteome</keyword>
<keyword evidence="1" id="KW-0732">Signal</keyword>
<dbReference type="EMBL" id="CP116346">
    <property type="protein sequence ID" value="WIT11973.1"/>
    <property type="molecule type" value="Genomic_DNA"/>
</dbReference>
<gene>
    <name evidence="2" type="ORF">PFX98_24410</name>
</gene>
<dbReference type="KEGG" id="pais:PFX98_24410"/>
<protein>
    <recommendedName>
        <fullName evidence="4">DUF4469 domain-containing protein</fullName>
    </recommendedName>
</protein>
<evidence type="ECO:0000313" key="3">
    <source>
        <dbReference type="Proteomes" id="UP001177769"/>
    </source>
</evidence>
<name>A0AA95NGV5_9BURK</name>
<dbReference type="AlphaFoldDB" id="A0AA95NGV5"/>
<accession>A0AA95NGV5</accession>
<evidence type="ECO:0008006" key="4">
    <source>
        <dbReference type="Google" id="ProtNLM"/>
    </source>
</evidence>
<feature type="signal peptide" evidence="1">
    <location>
        <begin position="1"/>
        <end position="20"/>
    </location>
</feature>
<evidence type="ECO:0000313" key="2">
    <source>
        <dbReference type="EMBL" id="WIT11973.1"/>
    </source>
</evidence>
<evidence type="ECO:0000256" key="1">
    <source>
        <dbReference type="SAM" id="SignalP"/>
    </source>
</evidence>
<sequence>MPSFRNAALLLALLPPGGWAQESVTQALDGCIAEQQRAASVKGAALGALGKLGSALLSRRQEPREERRSEGRQLTLSVGGGASMGLASAWFKAAGACYEQHPDWIPASQLQRGADYARAIAETGYRPETGPLLLLRALDMPSRVRAGESLEIRSAFVLLTPQGDEAEVLIERRLFAIADGKEQALAFTGHARETRVLAPGESLDLARLPIPKEVPVGVAYRYEFSVAAAGLPARMLSATVQVE</sequence>
<dbReference type="RefSeq" id="WP_285233062.1">
    <property type="nucleotide sequence ID" value="NZ_CP116346.1"/>
</dbReference>
<feature type="chain" id="PRO_5041673366" description="DUF4469 domain-containing protein" evidence="1">
    <location>
        <begin position="21"/>
        <end position="243"/>
    </location>
</feature>
<organism evidence="2 3">
    <name type="scientific">Paucibacter sediminis</name>
    <dbReference type="NCBI Taxonomy" id="3019553"/>
    <lineage>
        <taxon>Bacteria</taxon>
        <taxon>Pseudomonadati</taxon>
        <taxon>Pseudomonadota</taxon>
        <taxon>Betaproteobacteria</taxon>
        <taxon>Burkholderiales</taxon>
        <taxon>Sphaerotilaceae</taxon>
        <taxon>Roseateles</taxon>
    </lineage>
</organism>